<name>A0ABN3FME9_9PSEU</name>
<dbReference type="EMBL" id="BAAARA010000002">
    <property type="protein sequence ID" value="GAA2333572.1"/>
    <property type="molecule type" value="Genomic_DNA"/>
</dbReference>
<evidence type="ECO:0000256" key="9">
    <source>
        <dbReference type="SAM" id="Phobius"/>
    </source>
</evidence>
<feature type="domain" description="Protein kinase" evidence="10">
    <location>
        <begin position="12"/>
        <end position="272"/>
    </location>
</feature>
<feature type="transmembrane region" description="Helical" evidence="9">
    <location>
        <begin position="325"/>
        <end position="345"/>
    </location>
</feature>
<dbReference type="PANTHER" id="PTHR43289:SF6">
    <property type="entry name" value="SERINE_THREONINE-PROTEIN KINASE NEKL-3"/>
    <property type="match status" value="1"/>
</dbReference>
<dbReference type="CDD" id="cd14014">
    <property type="entry name" value="STKc_PknB_like"/>
    <property type="match status" value="1"/>
</dbReference>
<reference evidence="11 12" key="1">
    <citation type="journal article" date="2019" name="Int. J. Syst. Evol. Microbiol.">
        <title>The Global Catalogue of Microorganisms (GCM) 10K type strain sequencing project: providing services to taxonomists for standard genome sequencing and annotation.</title>
        <authorList>
            <consortium name="The Broad Institute Genomics Platform"/>
            <consortium name="The Broad Institute Genome Sequencing Center for Infectious Disease"/>
            <person name="Wu L."/>
            <person name="Ma J."/>
        </authorList>
    </citation>
    <scope>NUCLEOTIDE SEQUENCE [LARGE SCALE GENOMIC DNA]</scope>
    <source>
        <strain evidence="11 12">JCM 16221</strain>
    </source>
</reference>
<proteinExistence type="predicted"/>
<dbReference type="InterPro" id="IPR008271">
    <property type="entry name" value="Ser/Thr_kinase_AS"/>
</dbReference>
<feature type="region of interest" description="Disordered" evidence="8">
    <location>
        <begin position="256"/>
        <end position="281"/>
    </location>
</feature>
<dbReference type="PROSITE" id="PS00108">
    <property type="entry name" value="PROTEIN_KINASE_ST"/>
    <property type="match status" value="1"/>
</dbReference>
<accession>A0ABN3FME9</accession>
<evidence type="ECO:0000256" key="4">
    <source>
        <dbReference type="ARBA" id="ARBA00022741"/>
    </source>
</evidence>
<evidence type="ECO:0000313" key="12">
    <source>
        <dbReference type="Proteomes" id="UP001501218"/>
    </source>
</evidence>
<evidence type="ECO:0000256" key="8">
    <source>
        <dbReference type="SAM" id="MobiDB-lite"/>
    </source>
</evidence>
<keyword evidence="9" id="KW-1133">Transmembrane helix</keyword>
<dbReference type="InterPro" id="IPR017441">
    <property type="entry name" value="Protein_kinase_ATP_BS"/>
</dbReference>
<evidence type="ECO:0000256" key="5">
    <source>
        <dbReference type="ARBA" id="ARBA00022777"/>
    </source>
</evidence>
<dbReference type="Gene3D" id="3.30.200.20">
    <property type="entry name" value="Phosphorylase Kinase, domain 1"/>
    <property type="match status" value="1"/>
</dbReference>
<dbReference type="PROSITE" id="PS00107">
    <property type="entry name" value="PROTEIN_KINASE_ATP"/>
    <property type="match status" value="1"/>
</dbReference>
<feature type="compositionally biased region" description="Pro residues" evidence="8">
    <location>
        <begin position="463"/>
        <end position="472"/>
    </location>
</feature>
<evidence type="ECO:0000313" key="11">
    <source>
        <dbReference type="EMBL" id="GAA2333572.1"/>
    </source>
</evidence>
<keyword evidence="12" id="KW-1185">Reference proteome</keyword>
<dbReference type="Proteomes" id="UP001501218">
    <property type="component" value="Unassembled WGS sequence"/>
</dbReference>
<evidence type="ECO:0000256" key="7">
    <source>
        <dbReference type="PROSITE-ProRule" id="PRU10141"/>
    </source>
</evidence>
<keyword evidence="4 7" id="KW-0547">Nucleotide-binding</keyword>
<feature type="compositionally biased region" description="Basic and acidic residues" evidence="8">
    <location>
        <begin position="507"/>
        <end position="518"/>
    </location>
</feature>
<keyword evidence="2" id="KW-0723">Serine/threonine-protein kinase</keyword>
<dbReference type="Gene3D" id="1.10.510.10">
    <property type="entry name" value="Transferase(Phosphotransferase) domain 1"/>
    <property type="match status" value="1"/>
</dbReference>
<dbReference type="SUPFAM" id="SSF56112">
    <property type="entry name" value="Protein kinase-like (PK-like)"/>
    <property type="match status" value="1"/>
</dbReference>
<keyword evidence="3" id="KW-0808">Transferase</keyword>
<keyword evidence="9" id="KW-0472">Membrane</keyword>
<feature type="compositionally biased region" description="Gly residues" evidence="8">
    <location>
        <begin position="494"/>
        <end position="504"/>
    </location>
</feature>
<comment type="caution">
    <text evidence="11">The sequence shown here is derived from an EMBL/GenBank/DDBJ whole genome shotgun (WGS) entry which is preliminary data.</text>
</comment>
<feature type="compositionally biased region" description="Basic and acidic residues" evidence="8">
    <location>
        <begin position="473"/>
        <end position="493"/>
    </location>
</feature>
<evidence type="ECO:0000256" key="2">
    <source>
        <dbReference type="ARBA" id="ARBA00022527"/>
    </source>
</evidence>
<keyword evidence="5" id="KW-0418">Kinase</keyword>
<dbReference type="Pfam" id="PF00069">
    <property type="entry name" value="Pkinase"/>
    <property type="match status" value="1"/>
</dbReference>
<dbReference type="SMART" id="SM00220">
    <property type="entry name" value="S_TKc"/>
    <property type="match status" value="1"/>
</dbReference>
<dbReference type="PANTHER" id="PTHR43289">
    <property type="entry name" value="MITOGEN-ACTIVATED PROTEIN KINASE KINASE KINASE 20-RELATED"/>
    <property type="match status" value="1"/>
</dbReference>
<evidence type="ECO:0000256" key="6">
    <source>
        <dbReference type="ARBA" id="ARBA00022840"/>
    </source>
</evidence>
<dbReference type="InterPro" id="IPR000719">
    <property type="entry name" value="Prot_kinase_dom"/>
</dbReference>
<dbReference type="EC" id="2.7.11.1" evidence="1"/>
<feature type="binding site" evidence="7">
    <location>
        <position position="41"/>
    </location>
    <ligand>
        <name>ATP</name>
        <dbReference type="ChEBI" id="CHEBI:30616"/>
    </ligand>
</feature>
<gene>
    <name evidence="11" type="ORF">GCM10009854_06250</name>
</gene>
<feature type="compositionally biased region" description="Low complexity" evidence="8">
    <location>
        <begin position="262"/>
        <end position="273"/>
    </location>
</feature>
<protein>
    <recommendedName>
        <fullName evidence="1">non-specific serine/threonine protein kinase</fullName>
        <ecNumber evidence="1">2.7.11.1</ecNumber>
    </recommendedName>
</protein>
<dbReference type="PROSITE" id="PS50011">
    <property type="entry name" value="PROTEIN_KINASE_DOM"/>
    <property type="match status" value="1"/>
</dbReference>
<dbReference type="RefSeq" id="WP_344126308.1">
    <property type="nucleotide sequence ID" value="NZ_BAAARA010000002.1"/>
</dbReference>
<feature type="region of interest" description="Disordered" evidence="8">
    <location>
        <begin position="450"/>
        <end position="518"/>
    </location>
</feature>
<dbReference type="InterPro" id="IPR011009">
    <property type="entry name" value="Kinase-like_dom_sf"/>
</dbReference>
<keyword evidence="9" id="KW-0812">Transmembrane</keyword>
<evidence type="ECO:0000256" key="3">
    <source>
        <dbReference type="ARBA" id="ARBA00022679"/>
    </source>
</evidence>
<evidence type="ECO:0000256" key="1">
    <source>
        <dbReference type="ARBA" id="ARBA00012513"/>
    </source>
</evidence>
<sequence>MSELGALLAGRYRLEEQLGSGGMGVVWLATDELLQRRVAVKELHAVLAADPAAAEEARQRAMREGRIAGRLNHPNAIAVHDVTEQDGLPVLVMEYLPSRSLADVLAEQDRMAPEAVASIGAQAAAALAAAHEAGIVHRDIKPANVLIGDDGTVKITDFGISHAADDIAITKTGILSGTPAYLAPEIARGQAPTPGSDVYSLGSTLYTAVEGEPPFGYDAENSIALLHEVAGGEIRPPQSAGPLTAVLNRMLAADPAQRPGPQQAREALQAAAAGRSLPTDADLTQPMSALAADTTPNAPVAAAGNGTQLDNRPVAEPRRRRRLPVLAGAAAAVVLLVGILLISLLSGGQEQRANRTASPAQMERLVADYYALLPEHTGNAWTHLGPEMQAVGRERYNSAWRPVTEVSVFAAPTTVGRNTVQVGIEKTLTDGTRVRELHKLGILVSRGTPLINTDGVLNSETIAPPPPPPAPEPPREEPEEKEQEKRDEGDKGKGNGNGNGNGKGNGRKGEDEKKGENG</sequence>
<evidence type="ECO:0000259" key="10">
    <source>
        <dbReference type="PROSITE" id="PS50011"/>
    </source>
</evidence>
<keyword evidence="6 7" id="KW-0067">ATP-binding</keyword>
<organism evidence="11 12">
    <name type="scientific">Saccharopolyspora halophila</name>
    <dbReference type="NCBI Taxonomy" id="405551"/>
    <lineage>
        <taxon>Bacteria</taxon>
        <taxon>Bacillati</taxon>
        <taxon>Actinomycetota</taxon>
        <taxon>Actinomycetes</taxon>
        <taxon>Pseudonocardiales</taxon>
        <taxon>Pseudonocardiaceae</taxon>
        <taxon>Saccharopolyspora</taxon>
    </lineage>
</organism>